<evidence type="ECO:0000256" key="1">
    <source>
        <dbReference type="SAM" id="MobiDB-lite"/>
    </source>
</evidence>
<feature type="region of interest" description="Disordered" evidence="1">
    <location>
        <begin position="258"/>
        <end position="281"/>
    </location>
</feature>
<reference evidence="3" key="1">
    <citation type="submission" date="2017-03" db="EMBL/GenBank/DDBJ databases">
        <title>Phytopthora megakarya and P. palmivora, two closely related causual agents of cacao black pod achieved similar genome size and gene model numbers by different mechanisms.</title>
        <authorList>
            <person name="Ali S."/>
            <person name="Shao J."/>
            <person name="Larry D.J."/>
            <person name="Kronmiller B."/>
            <person name="Shen D."/>
            <person name="Strem M.D."/>
            <person name="Melnick R.L."/>
            <person name="Guiltinan M.J."/>
            <person name="Tyler B.M."/>
            <person name="Meinhardt L.W."/>
            <person name="Bailey B.A."/>
        </authorList>
    </citation>
    <scope>NUCLEOTIDE SEQUENCE [LARGE SCALE GENOMIC DNA]</scope>
    <source>
        <strain evidence="3">zdho120</strain>
    </source>
</reference>
<feature type="compositionally biased region" description="Acidic residues" evidence="1">
    <location>
        <begin position="270"/>
        <end position="279"/>
    </location>
</feature>
<dbReference type="AlphaFoldDB" id="A0A225W6N8"/>
<dbReference type="OrthoDB" id="128412at2759"/>
<feature type="region of interest" description="Disordered" evidence="1">
    <location>
        <begin position="165"/>
        <end position="200"/>
    </location>
</feature>
<proteinExistence type="predicted"/>
<evidence type="ECO:0008006" key="4">
    <source>
        <dbReference type="Google" id="ProtNLM"/>
    </source>
</evidence>
<evidence type="ECO:0000313" key="3">
    <source>
        <dbReference type="Proteomes" id="UP000198211"/>
    </source>
</evidence>
<name>A0A225W6N8_9STRA</name>
<sequence>MISLDLARKLKLKLNRQNQVKVSGSQEITASAAVKITLGSRVVYIMEWVANIGEGLDVLLGMDFMFRAGSVDLPVMSPENLYLMPGEYAVVRIQYRHTNPEREVVWAGRGDRWVAKIVYQARSWPVAIKVVNVSKHSVWIDMTPLARIVQPGASSALERELIVNGSPDPRARPVGTRQTQGREKRTGTARPRTPVCAKDGIPMVNQDHTEASTRSEWLSYKTPPCFKVLDRGELVDMGTQTKEDSLVTTRMDVATQVSESQLDSPGCDPGDGDTLEEDRGDISVDTPPEWTTEFEEPQGSVTLAEIHPEQDTSGFPPGPASCTPLEKLEMEYERCMRVSAEDLDLEPGVYIHEGSKMLAQLRDQLVMLPGLSEMHPGSGRCGSFR</sequence>
<dbReference type="Proteomes" id="UP000198211">
    <property type="component" value="Unassembled WGS sequence"/>
</dbReference>
<keyword evidence="3" id="KW-1185">Reference proteome</keyword>
<dbReference type="EMBL" id="NBNE01001732">
    <property type="protein sequence ID" value="OWZ12868.1"/>
    <property type="molecule type" value="Genomic_DNA"/>
</dbReference>
<evidence type="ECO:0000313" key="2">
    <source>
        <dbReference type="EMBL" id="OWZ12868.1"/>
    </source>
</evidence>
<comment type="caution">
    <text evidence="2">The sequence shown here is derived from an EMBL/GenBank/DDBJ whole genome shotgun (WGS) entry which is preliminary data.</text>
</comment>
<organism evidence="2 3">
    <name type="scientific">Phytophthora megakarya</name>
    <dbReference type="NCBI Taxonomy" id="4795"/>
    <lineage>
        <taxon>Eukaryota</taxon>
        <taxon>Sar</taxon>
        <taxon>Stramenopiles</taxon>
        <taxon>Oomycota</taxon>
        <taxon>Peronosporomycetes</taxon>
        <taxon>Peronosporales</taxon>
        <taxon>Peronosporaceae</taxon>
        <taxon>Phytophthora</taxon>
    </lineage>
</organism>
<gene>
    <name evidence="2" type="ORF">PHMEG_00013904</name>
</gene>
<accession>A0A225W6N8</accession>
<protein>
    <recommendedName>
        <fullName evidence="4">Aspartic protease</fullName>
    </recommendedName>
</protein>